<evidence type="ECO:0000313" key="2">
    <source>
        <dbReference type="Proteomes" id="UP000400981"/>
    </source>
</evidence>
<reference evidence="1 2" key="1">
    <citation type="submission" date="2019-08" db="EMBL/GenBank/DDBJ databases">
        <authorList>
            <person name="Peeters C."/>
        </authorList>
    </citation>
    <scope>NUCLEOTIDE SEQUENCE [LARGE SCALE GENOMIC DNA]</scope>
    <source>
        <strain evidence="1 2">LMG 31012</strain>
    </source>
</reference>
<accession>A0A5E4RGL6</accession>
<sequence>MHKAALNTPRNDKLTAEFGDPKKSAVSFVWQESSRSQCHGRAAVLVGRCGPQPRARTRAVRGEPLMLDGADQPSSSGAGCFCPRPRASGAAPGGVRGDAPRIDWIFADAKKCEFRAWGPQEIRHGTRQVSQSNQLRRHSRRTVAPYGGLFAVARNFKEIDLITYSNPPAQIASLIGRHCPCDYRPR</sequence>
<evidence type="ECO:0000313" key="1">
    <source>
        <dbReference type="EMBL" id="VVD61098.1"/>
    </source>
</evidence>
<dbReference type="Proteomes" id="UP000400981">
    <property type="component" value="Unassembled WGS sequence"/>
</dbReference>
<protein>
    <submittedName>
        <fullName evidence="1">Uncharacterized protein</fullName>
    </submittedName>
</protein>
<gene>
    <name evidence="1" type="ORF">PEP31012_00105</name>
</gene>
<keyword evidence="2" id="KW-1185">Reference proteome</keyword>
<organism evidence="1 2">
    <name type="scientific">Pandoraea eparura</name>
    <dbReference type="NCBI Taxonomy" id="2508291"/>
    <lineage>
        <taxon>Bacteria</taxon>
        <taxon>Pseudomonadati</taxon>
        <taxon>Pseudomonadota</taxon>
        <taxon>Betaproteobacteria</taxon>
        <taxon>Burkholderiales</taxon>
        <taxon>Burkholderiaceae</taxon>
        <taxon>Pandoraea</taxon>
    </lineage>
</organism>
<name>A0A5E4RGL6_9BURK</name>
<dbReference type="EMBL" id="CABPSH010000001">
    <property type="protein sequence ID" value="VVD61098.1"/>
    <property type="molecule type" value="Genomic_DNA"/>
</dbReference>
<proteinExistence type="predicted"/>
<dbReference type="AlphaFoldDB" id="A0A5E4RGL6"/>